<gene>
    <name evidence="3" type="ORF">AB1Y20_020694</name>
</gene>
<dbReference type="SUPFAM" id="SSF52540">
    <property type="entry name" value="P-loop containing nucleoside triphosphate hydrolases"/>
    <property type="match status" value="1"/>
</dbReference>
<proteinExistence type="predicted"/>
<feature type="region of interest" description="Disordered" evidence="1">
    <location>
        <begin position="1734"/>
        <end position="1772"/>
    </location>
</feature>
<dbReference type="Gene3D" id="1.20.58.530">
    <property type="match status" value="1"/>
</dbReference>
<feature type="domain" description="WW" evidence="2">
    <location>
        <begin position="792"/>
        <end position="825"/>
    </location>
</feature>
<feature type="region of interest" description="Disordered" evidence="1">
    <location>
        <begin position="1600"/>
        <end position="1621"/>
    </location>
</feature>
<evidence type="ECO:0000259" key="2">
    <source>
        <dbReference type="PROSITE" id="PS50020"/>
    </source>
</evidence>
<organism evidence="3 4">
    <name type="scientific">Prymnesium parvum</name>
    <name type="common">Toxic golden alga</name>
    <dbReference type="NCBI Taxonomy" id="97485"/>
    <lineage>
        <taxon>Eukaryota</taxon>
        <taxon>Haptista</taxon>
        <taxon>Haptophyta</taxon>
        <taxon>Prymnesiophyceae</taxon>
        <taxon>Prymnesiales</taxon>
        <taxon>Prymnesiaceae</taxon>
        <taxon>Prymnesium</taxon>
    </lineage>
</organism>
<feature type="region of interest" description="Disordered" evidence="1">
    <location>
        <begin position="851"/>
        <end position="896"/>
    </location>
</feature>
<dbReference type="SUPFAM" id="SSF50978">
    <property type="entry name" value="WD40 repeat-like"/>
    <property type="match status" value="1"/>
</dbReference>
<evidence type="ECO:0000313" key="4">
    <source>
        <dbReference type="Proteomes" id="UP001515480"/>
    </source>
</evidence>
<keyword evidence="4" id="KW-1185">Reference proteome</keyword>
<dbReference type="InterPro" id="IPR027417">
    <property type="entry name" value="P-loop_NTPase"/>
</dbReference>
<dbReference type="InterPro" id="IPR001202">
    <property type="entry name" value="WW_dom"/>
</dbReference>
<sequence>MAQLDQLPIDQCEDADSLCHLLHTRHNDGEACVAATDRLLLAFSSPPAPPALRALAHAAYRRLLDDGRPQALVLSGATAEGGAAADLLEALGRLLEPSNSGACRRMAACGAALRALGGAGALVAVRLGGGGRVLSARVGLPLLDVEAALVRGGGEGSAFPLLRLLRQAEAEAVREVGAAVQVALGLGAAQLEALWEALRALLQLAEGGEEGIEAAAKGLHVDVAELRSAITERGVAASGAERSRVPLPAAAAAQMRKLLAAEVYHRIASWVCAAASSALPRADRLPPHMAPPPPADTPADAPSGQWLTLLELPPPVRRCAAGDDMAALVSNWANEKAHAFFLDATLRQPLAAAPAAAEGARGAAELRLYDNARVLAALDDPREGVVQLLEAHSSAVAPAAKQELQLGEFMTNLREVQNAWVRVLPEAGCFQVRHFHAAVTYSSAELLRGCQRLAVPKEALALLRRSRSPLLAAAMACAASGLTCGLSPPAPASPPRAARHGEGVAASARRAVAQLAEWLSPAHTHFVTCVATQGGWDEAAVRAQLHAAGVFDAIRVAAASFGTPLRLAELIAQSAHAFSLHPAAAAAAAAAASAAAAEEGLEAQSSPTGVRQVFPAHDAPPPPREEATHIASILTAFGFVEDDDFRKDASCCLLRPGTVARLRQLQSSDPLSTGGAPPLLLPPAELPFLQLPTLPFDLPGAATSPRGSPQSPAACGPPTPSASRSPRSPRRLRQLLRDLLSPRRGGGGSSPTSATRTSAAVSELVEEYARFLGMDLAEDRQLLWIAEAGLREPEPDGWVELISPFGTKYFHHAATNTSAQVHPLDDKYRKLYLEHKAAVLTLHGASRSARRAGVPPLDIPSHTGAACGAKPTAEATEAGSDSDSEEARERAMRSARPDSPYSVMSLLSKYYGVAEPPAVDDIRVIISNPALWQPEPYFVQCELREERAGRGALPSRVRLSLLDAHGRRRAALCAEHTHLLSQHAYAIDAAGVAAAVLRCADGECSLRDAAAPPLPPRELAHVLLASGGGGRRLHMSLALPHTLRDGRAVQWRSDGALGAAHRAADGAADGALLTLLRGAVPLRRGGRLRLATAEAEVALELWAAGDGAWRLRYTHPLSLTQAFGAALALLQHLPADELRPHADVALAPARGGGVRVGGQVYCLAAARGAVWCGLGSGAIETFPLGALAPHAPPLEGTTRWRAHRPGPVYALAAGDAQLYSCGADGAVREWRVGAEEGEEAGEGGGEGGEGVGLVRAFADGGGRVARAHWAGGALGGRPKRVRCVRLAGALLLSAGNDRLVKVWARAAPAAAPPLRATLRGHSHWVRDLAPLPAARGGGGRLLSCGRELLLWTLPADGVGAALLMALPLDGARLPLYALAAADGFAYAADQAGQLRVWRLADGAAQGRVAHLKPELPSKSAAKRYRMLESAHEAVELAVSAHFSSQIRAVACTERHLVASSVDGSLALLDTWTGATALLPASKKPIRAMQARRTSILVAGEDCVVSLWKWGRTRTQPTPQKALSLRRISLDPTMVSSSFMDVGEYAAVPTSEEDDDDEMNPDVRTWRGVERRPDEVDDDELNPDVSELQIARRRSERLAPPCAYATPLGSARDDDSPRTVTPSQILLSCGSRSDAPTPAATPLASPRLRMQRMPIAQRDAGAVAAVAPPLPSPRPARLPIVRGEQRAAADGAEAAWRHSLPSESMASFEPTEQPKTVDEAVAGFRVVLGSPLVLRSPQDEAEQRADPHRAPPALPQLSKDHPSIPFRWREPPAPPLQARAQEATGCAGHPGFPAGPAHRPAPLLVPAGASSSAAAQAVAQAADGEAREPAEGAGVFPRPPLRLALPRATFSHRSQPVPQDAHGERTPPPAGRSLQSLQSRSAGFLDVAGGQSRGASGKNGEKRDFAYRL</sequence>
<feature type="compositionally biased region" description="Basic and acidic residues" evidence="1">
    <location>
        <begin position="1757"/>
        <end position="1769"/>
    </location>
</feature>
<feature type="compositionally biased region" description="Acidic residues" evidence="1">
    <location>
        <begin position="1550"/>
        <end position="1559"/>
    </location>
</feature>
<accession>A0AB34JY47</accession>
<dbReference type="EMBL" id="JBGBPQ010000004">
    <property type="protein sequence ID" value="KAL1525863.1"/>
    <property type="molecule type" value="Genomic_DNA"/>
</dbReference>
<dbReference type="Pfam" id="PF00063">
    <property type="entry name" value="Myosin_head"/>
    <property type="match status" value="1"/>
</dbReference>
<evidence type="ECO:0000256" key="1">
    <source>
        <dbReference type="SAM" id="MobiDB-lite"/>
    </source>
</evidence>
<dbReference type="GO" id="GO:0005524">
    <property type="term" value="F:ATP binding"/>
    <property type="evidence" value="ECO:0007669"/>
    <property type="project" value="InterPro"/>
</dbReference>
<dbReference type="PROSITE" id="PS50020">
    <property type="entry name" value="WW_DOMAIN_2"/>
    <property type="match status" value="1"/>
</dbReference>
<dbReference type="InterPro" id="IPR036322">
    <property type="entry name" value="WD40_repeat_dom_sf"/>
</dbReference>
<name>A0AB34JY47_PRYPA</name>
<dbReference type="SMART" id="SM00242">
    <property type="entry name" value="MYSc"/>
    <property type="match status" value="1"/>
</dbReference>
<feature type="region of interest" description="Disordered" evidence="1">
    <location>
        <begin position="697"/>
        <end position="758"/>
    </location>
</feature>
<feature type="compositionally biased region" description="Basic and acidic residues" evidence="1">
    <location>
        <begin position="885"/>
        <end position="896"/>
    </location>
</feature>
<dbReference type="Gene3D" id="3.30.1470.10">
    <property type="entry name" value="Photosystem I PsaD, reaction center subunit II"/>
    <property type="match status" value="1"/>
</dbReference>
<dbReference type="InterPro" id="IPR015943">
    <property type="entry name" value="WD40/YVTN_repeat-like_dom_sf"/>
</dbReference>
<dbReference type="GO" id="GO:0003774">
    <property type="term" value="F:cytoskeletal motor activity"/>
    <property type="evidence" value="ECO:0007669"/>
    <property type="project" value="InterPro"/>
</dbReference>
<dbReference type="Gene3D" id="1.20.120.720">
    <property type="entry name" value="Myosin VI head, motor domain, U50 subdomain"/>
    <property type="match status" value="1"/>
</dbReference>
<dbReference type="GO" id="GO:0016459">
    <property type="term" value="C:myosin complex"/>
    <property type="evidence" value="ECO:0007669"/>
    <property type="project" value="InterPro"/>
</dbReference>
<dbReference type="InterPro" id="IPR053233">
    <property type="entry name" value="ABRA-related"/>
</dbReference>
<reference evidence="3 4" key="1">
    <citation type="journal article" date="2024" name="Science">
        <title>Giant polyketide synthase enzymes in the biosynthesis of giant marine polyether toxins.</title>
        <authorList>
            <person name="Fallon T.R."/>
            <person name="Shende V.V."/>
            <person name="Wierzbicki I.H."/>
            <person name="Pendleton A.L."/>
            <person name="Watervoot N.F."/>
            <person name="Auber R.P."/>
            <person name="Gonzalez D.J."/>
            <person name="Wisecaver J.H."/>
            <person name="Moore B.S."/>
        </authorList>
    </citation>
    <scope>NUCLEOTIDE SEQUENCE [LARGE SCALE GENOMIC DNA]</scope>
    <source>
        <strain evidence="3 4">12B1</strain>
    </source>
</reference>
<protein>
    <recommendedName>
        <fullName evidence="2">WW domain-containing protein</fullName>
    </recommendedName>
</protein>
<dbReference type="InterPro" id="IPR001680">
    <property type="entry name" value="WD40_rpt"/>
</dbReference>
<feature type="compositionally biased region" description="Basic and acidic residues" evidence="1">
    <location>
        <begin position="1563"/>
        <end position="1573"/>
    </location>
</feature>
<feature type="region of interest" description="Disordered" evidence="1">
    <location>
        <begin position="1807"/>
        <end position="1908"/>
    </location>
</feature>
<dbReference type="PANTHER" id="PTHR21715:SF0">
    <property type="entry name" value="RH04127P"/>
    <property type="match status" value="1"/>
</dbReference>
<feature type="compositionally biased region" description="Low complexity" evidence="1">
    <location>
        <begin position="1807"/>
        <end position="1821"/>
    </location>
</feature>
<dbReference type="SMART" id="SM00320">
    <property type="entry name" value="WD40"/>
    <property type="match status" value="5"/>
</dbReference>
<comment type="caution">
    <text evidence="3">The sequence shown here is derived from an EMBL/GenBank/DDBJ whole genome shotgun (WGS) entry which is preliminary data.</text>
</comment>
<feature type="compositionally biased region" description="Basic and acidic residues" evidence="1">
    <location>
        <begin position="1898"/>
        <end position="1908"/>
    </location>
</feature>
<dbReference type="InterPro" id="IPR001609">
    <property type="entry name" value="Myosin_head_motor_dom-like"/>
</dbReference>
<dbReference type="Proteomes" id="UP001515480">
    <property type="component" value="Unassembled WGS sequence"/>
</dbReference>
<dbReference type="PANTHER" id="PTHR21715">
    <property type="entry name" value="RH04127P"/>
    <property type="match status" value="1"/>
</dbReference>
<feature type="compositionally biased region" description="Basic and acidic residues" evidence="1">
    <location>
        <begin position="1736"/>
        <end position="1748"/>
    </location>
</feature>
<dbReference type="CDD" id="cd00201">
    <property type="entry name" value="WW"/>
    <property type="match status" value="1"/>
</dbReference>
<feature type="region of interest" description="Disordered" evidence="1">
    <location>
        <begin position="1547"/>
        <end position="1583"/>
    </location>
</feature>
<feature type="region of interest" description="Disordered" evidence="1">
    <location>
        <begin position="600"/>
        <end position="625"/>
    </location>
</feature>
<dbReference type="Gene3D" id="2.130.10.10">
    <property type="entry name" value="YVTN repeat-like/Quinoprotein amine dehydrogenase"/>
    <property type="match status" value="1"/>
</dbReference>
<evidence type="ECO:0000313" key="3">
    <source>
        <dbReference type="EMBL" id="KAL1525863.1"/>
    </source>
</evidence>